<name>A0A409VP92_PSICY</name>
<dbReference type="Proteomes" id="UP000283269">
    <property type="component" value="Unassembled WGS sequence"/>
</dbReference>
<reference evidence="1 2" key="1">
    <citation type="journal article" date="2018" name="Evol. Lett.">
        <title>Horizontal gene cluster transfer increased hallucinogenic mushroom diversity.</title>
        <authorList>
            <person name="Reynolds H.T."/>
            <person name="Vijayakumar V."/>
            <person name="Gluck-Thaler E."/>
            <person name="Korotkin H.B."/>
            <person name="Matheny P.B."/>
            <person name="Slot J.C."/>
        </authorList>
    </citation>
    <scope>NUCLEOTIDE SEQUENCE [LARGE SCALE GENOMIC DNA]</scope>
    <source>
        <strain evidence="1 2">2631</strain>
    </source>
</reference>
<comment type="caution">
    <text evidence="1">The sequence shown here is derived from an EMBL/GenBank/DDBJ whole genome shotgun (WGS) entry which is preliminary data.</text>
</comment>
<protein>
    <submittedName>
        <fullName evidence="1">Uncharacterized protein</fullName>
    </submittedName>
</protein>
<evidence type="ECO:0000313" key="2">
    <source>
        <dbReference type="Proteomes" id="UP000283269"/>
    </source>
</evidence>
<dbReference type="InParanoid" id="A0A409VP92"/>
<gene>
    <name evidence="1" type="ORF">CVT25_014264</name>
</gene>
<evidence type="ECO:0000313" key="1">
    <source>
        <dbReference type="EMBL" id="PPQ68101.1"/>
    </source>
</evidence>
<dbReference type="EMBL" id="NHYD01003964">
    <property type="protein sequence ID" value="PPQ68101.1"/>
    <property type="molecule type" value="Genomic_DNA"/>
</dbReference>
<proteinExistence type="predicted"/>
<keyword evidence="2" id="KW-1185">Reference proteome</keyword>
<organism evidence="1 2">
    <name type="scientific">Psilocybe cyanescens</name>
    <dbReference type="NCBI Taxonomy" id="93625"/>
    <lineage>
        <taxon>Eukaryota</taxon>
        <taxon>Fungi</taxon>
        <taxon>Dikarya</taxon>
        <taxon>Basidiomycota</taxon>
        <taxon>Agaricomycotina</taxon>
        <taxon>Agaricomycetes</taxon>
        <taxon>Agaricomycetidae</taxon>
        <taxon>Agaricales</taxon>
        <taxon>Agaricineae</taxon>
        <taxon>Strophariaceae</taxon>
        <taxon>Psilocybe</taxon>
    </lineage>
</organism>
<sequence length="313" mass="32477">MEDEILLNQNTSTGCHIQHSVGGVSRVGSVSAVSRVGAIAGGSGISCVRARGVGGGSSISRVRARGVGGGSSVGGVCACCGGGSSRVGGVGRRGVGGGSRGFIGTLITEAEAEASDALLAPDPLAINGIRSQSNPSNHNNVQALEPAEAAFCAAAVAAFCAAAAAEDVAEDAAEADALLHAPTIAWPTVLALFRKPFTEAMSLSEREEDVRVELVQDTKRRAEAGHDSFRRRGTLDVLQDVGKRALFQRAHIERLADRRWSSKSSLVLSNGNNPWRYPDAGSRNQDIPAIVDCHKQTASTEARRVLGIRVIFG</sequence>
<dbReference type="AlphaFoldDB" id="A0A409VP92"/>
<accession>A0A409VP92</accession>